<gene>
    <name evidence="2" type="ORF">Q5P01_005744</name>
</gene>
<accession>A0AA88NDA1</accession>
<evidence type="ECO:0000313" key="2">
    <source>
        <dbReference type="EMBL" id="KAK2857009.1"/>
    </source>
</evidence>
<sequence>MRVCIRIPQVRECVRRGSSENRQGHKGDGGNEGRGGGEIKEVTGETVDGKQGAGRGEERGQEETRGARVESSAPPERPCRASWPTARLKARLVWRNPTLDSS</sequence>
<proteinExistence type="predicted"/>
<organism evidence="2 3">
    <name type="scientific">Channa striata</name>
    <name type="common">Snakehead murrel</name>
    <name type="synonym">Ophicephalus striatus</name>
    <dbReference type="NCBI Taxonomy" id="64152"/>
    <lineage>
        <taxon>Eukaryota</taxon>
        <taxon>Metazoa</taxon>
        <taxon>Chordata</taxon>
        <taxon>Craniata</taxon>
        <taxon>Vertebrata</taxon>
        <taxon>Euteleostomi</taxon>
        <taxon>Actinopterygii</taxon>
        <taxon>Neopterygii</taxon>
        <taxon>Teleostei</taxon>
        <taxon>Neoteleostei</taxon>
        <taxon>Acanthomorphata</taxon>
        <taxon>Anabantaria</taxon>
        <taxon>Anabantiformes</taxon>
        <taxon>Channoidei</taxon>
        <taxon>Channidae</taxon>
        <taxon>Channa</taxon>
    </lineage>
</organism>
<dbReference type="EMBL" id="JAUPFM010000003">
    <property type="protein sequence ID" value="KAK2857009.1"/>
    <property type="molecule type" value="Genomic_DNA"/>
</dbReference>
<dbReference type="Proteomes" id="UP001187415">
    <property type="component" value="Unassembled WGS sequence"/>
</dbReference>
<name>A0AA88NDA1_CHASR</name>
<protein>
    <submittedName>
        <fullName evidence="2">Uncharacterized protein</fullName>
    </submittedName>
</protein>
<feature type="compositionally biased region" description="Basic and acidic residues" evidence="1">
    <location>
        <begin position="14"/>
        <end position="43"/>
    </location>
</feature>
<comment type="caution">
    <text evidence="2">The sequence shown here is derived from an EMBL/GenBank/DDBJ whole genome shotgun (WGS) entry which is preliminary data.</text>
</comment>
<feature type="compositionally biased region" description="Basic and acidic residues" evidence="1">
    <location>
        <begin position="55"/>
        <end position="68"/>
    </location>
</feature>
<feature type="region of interest" description="Disordered" evidence="1">
    <location>
        <begin position="14"/>
        <end position="84"/>
    </location>
</feature>
<evidence type="ECO:0000256" key="1">
    <source>
        <dbReference type="SAM" id="MobiDB-lite"/>
    </source>
</evidence>
<reference evidence="2" key="1">
    <citation type="submission" date="2023-07" db="EMBL/GenBank/DDBJ databases">
        <title>Chromosome-level Genome Assembly of Striped Snakehead (Channa striata).</title>
        <authorList>
            <person name="Liu H."/>
        </authorList>
    </citation>
    <scope>NUCLEOTIDE SEQUENCE</scope>
    <source>
        <strain evidence="2">Gz</strain>
        <tissue evidence="2">Muscle</tissue>
    </source>
</reference>
<evidence type="ECO:0000313" key="3">
    <source>
        <dbReference type="Proteomes" id="UP001187415"/>
    </source>
</evidence>
<keyword evidence="3" id="KW-1185">Reference proteome</keyword>
<dbReference type="AlphaFoldDB" id="A0AA88NDA1"/>